<protein>
    <submittedName>
        <fullName evidence="2">HupE/UreJ family protein</fullName>
    </submittedName>
</protein>
<feature type="transmembrane region" description="Helical" evidence="1">
    <location>
        <begin position="170"/>
        <end position="187"/>
    </location>
</feature>
<name>A0A3B7MYQ5_9BACT</name>
<gene>
    <name evidence="2" type="ORF">D3H65_31390</name>
</gene>
<keyword evidence="1" id="KW-0812">Transmembrane</keyword>
<sequence>MQDFTFYFQLGIEHILTLDAMDHILFVTALCLRYLWQDWRKVVILVTAFTIGHSITLALSALNYVHFSTAWIEFLIPLTIAATCVNNIMQSGTTKPKRLPLIYFFALFFGLIHGLAFAGQFLSLEGKEGLVSHLLAFNLGIEAAQLFVVVVILFLSWVIVQLLKISRISWLRAASAIILVFSLIWAYQRFPHNKNTHDEKITARGSSLRRFV</sequence>
<dbReference type="InterPro" id="IPR032809">
    <property type="entry name" value="Put_HupE_UreJ"/>
</dbReference>
<dbReference type="RefSeq" id="WP_119054102.1">
    <property type="nucleotide sequence ID" value="NZ_CP032157.1"/>
</dbReference>
<keyword evidence="1" id="KW-0472">Membrane</keyword>
<feature type="transmembrane region" description="Helical" evidence="1">
    <location>
        <begin position="101"/>
        <end position="123"/>
    </location>
</feature>
<dbReference type="KEGG" id="pseg:D3H65_31390"/>
<feature type="transmembrane region" description="Helical" evidence="1">
    <location>
        <begin position="70"/>
        <end position="89"/>
    </location>
</feature>
<feature type="transmembrane region" description="Helical" evidence="1">
    <location>
        <begin position="43"/>
        <end position="64"/>
    </location>
</feature>
<dbReference type="Pfam" id="PF13795">
    <property type="entry name" value="HupE_UreJ_2"/>
    <property type="match status" value="1"/>
</dbReference>
<feature type="transmembrane region" description="Helical" evidence="1">
    <location>
        <begin position="20"/>
        <end position="36"/>
    </location>
</feature>
<dbReference type="AlphaFoldDB" id="A0A3B7MYQ5"/>
<dbReference type="OrthoDB" id="9808870at2"/>
<accession>A0A3B7MYQ5</accession>
<evidence type="ECO:0000313" key="3">
    <source>
        <dbReference type="Proteomes" id="UP000263900"/>
    </source>
</evidence>
<dbReference type="EMBL" id="CP032157">
    <property type="protein sequence ID" value="AXY78230.1"/>
    <property type="molecule type" value="Genomic_DNA"/>
</dbReference>
<keyword evidence="1" id="KW-1133">Transmembrane helix</keyword>
<dbReference type="Proteomes" id="UP000263900">
    <property type="component" value="Chromosome"/>
</dbReference>
<organism evidence="2 3">
    <name type="scientific">Paraflavitalea soli</name>
    <dbReference type="NCBI Taxonomy" id="2315862"/>
    <lineage>
        <taxon>Bacteria</taxon>
        <taxon>Pseudomonadati</taxon>
        <taxon>Bacteroidota</taxon>
        <taxon>Chitinophagia</taxon>
        <taxon>Chitinophagales</taxon>
        <taxon>Chitinophagaceae</taxon>
        <taxon>Paraflavitalea</taxon>
    </lineage>
</organism>
<evidence type="ECO:0000313" key="2">
    <source>
        <dbReference type="EMBL" id="AXY78230.1"/>
    </source>
</evidence>
<keyword evidence="3" id="KW-1185">Reference proteome</keyword>
<evidence type="ECO:0000256" key="1">
    <source>
        <dbReference type="SAM" id="Phobius"/>
    </source>
</evidence>
<feature type="transmembrane region" description="Helical" evidence="1">
    <location>
        <begin position="143"/>
        <end position="163"/>
    </location>
</feature>
<reference evidence="2 3" key="1">
    <citation type="submission" date="2018-09" db="EMBL/GenBank/DDBJ databases">
        <title>Genome sequencing of strain 6GH32-13.</title>
        <authorList>
            <person name="Weon H.-Y."/>
            <person name="Heo J."/>
            <person name="Kwon S.-W."/>
        </authorList>
    </citation>
    <scope>NUCLEOTIDE SEQUENCE [LARGE SCALE GENOMIC DNA]</scope>
    <source>
        <strain evidence="2 3">5GH32-13</strain>
    </source>
</reference>
<proteinExistence type="predicted"/>